<organism evidence="1 2">
    <name type="scientific">Indibacter alkaliphilus (strain CCUG 57479 / KCTC 22604 / LW1)</name>
    <dbReference type="NCBI Taxonomy" id="1189612"/>
    <lineage>
        <taxon>Bacteria</taxon>
        <taxon>Pseudomonadati</taxon>
        <taxon>Bacteroidota</taxon>
        <taxon>Cytophagia</taxon>
        <taxon>Cytophagales</taxon>
        <taxon>Cyclobacteriaceae</taxon>
    </lineage>
</organism>
<comment type="caution">
    <text evidence="1">The sequence shown here is derived from an EMBL/GenBank/DDBJ whole genome shotgun (WGS) entry which is preliminary data.</text>
</comment>
<sequence length="57" mass="6797">MKWINSEKFTLDKKEIFRFLRDLSEDEVVSDDFLNSVEKAYVLAEPLREFLKKANSL</sequence>
<dbReference type="Proteomes" id="UP000006073">
    <property type="component" value="Unassembled WGS sequence"/>
</dbReference>
<keyword evidence="2" id="KW-1185">Reference proteome</keyword>
<dbReference type="AlphaFoldDB" id="S2E808"/>
<dbReference type="STRING" id="1189612.A33Q_1072"/>
<evidence type="ECO:0000313" key="1">
    <source>
        <dbReference type="EMBL" id="EOZ98418.1"/>
    </source>
</evidence>
<dbReference type="RefSeq" id="WP_009032399.1">
    <property type="nucleotide sequence ID" value="NZ_ALWO02000023.1"/>
</dbReference>
<gene>
    <name evidence="1" type="ORF">A33Q_1072</name>
</gene>
<protein>
    <submittedName>
        <fullName evidence="1">Uncharacterized protein</fullName>
    </submittedName>
</protein>
<name>S2E808_INDAL</name>
<evidence type="ECO:0000313" key="2">
    <source>
        <dbReference type="Proteomes" id="UP000006073"/>
    </source>
</evidence>
<proteinExistence type="predicted"/>
<accession>S2E808</accession>
<reference evidence="1 2" key="1">
    <citation type="journal article" date="2013" name="Genome Announc.">
        <title>Draft Genome Sequence of Indibacter alkaliphilus Strain LW1T, Isolated from Lonar Lake, a Haloalkaline Lake in the Buldana District of Maharashtra, India.</title>
        <authorList>
            <person name="Singh A."/>
            <person name="Kumar Jangir P."/>
            <person name="Sharma R."/>
            <person name="Singh A."/>
            <person name="Kumar Pinnaka A."/>
            <person name="Shivaji S."/>
        </authorList>
    </citation>
    <scope>NUCLEOTIDE SEQUENCE [LARGE SCALE GENOMIC DNA]</scope>
    <source>
        <strain evidence="2">CCUG 57479 / KCTC 22604 / LW1</strain>
    </source>
</reference>
<dbReference type="EMBL" id="ALWO02000023">
    <property type="protein sequence ID" value="EOZ98418.1"/>
    <property type="molecule type" value="Genomic_DNA"/>
</dbReference>